<reference evidence="1" key="1">
    <citation type="submission" date="2022-03" db="EMBL/GenBank/DDBJ databases">
        <title>Complete genome sequence of Caldinitratiruptor microaerophilus.</title>
        <authorList>
            <person name="Mukaiyama R."/>
            <person name="Nishiyama T."/>
            <person name="Ueda K."/>
        </authorList>
    </citation>
    <scope>NUCLEOTIDE SEQUENCE</scope>
    <source>
        <strain evidence="1">JCM 16183</strain>
    </source>
</reference>
<dbReference type="AlphaFoldDB" id="A0AA35CIM6"/>
<name>A0AA35CIM6_9FIRM</name>
<dbReference type="SUPFAM" id="SSF52540">
    <property type="entry name" value="P-loop containing nucleoside triphosphate hydrolases"/>
    <property type="match status" value="1"/>
</dbReference>
<dbReference type="RefSeq" id="WP_264843157.1">
    <property type="nucleotide sequence ID" value="NZ_AP025628.1"/>
</dbReference>
<dbReference type="EMBL" id="AP025628">
    <property type="protein sequence ID" value="BDG59038.1"/>
    <property type="molecule type" value="Genomic_DNA"/>
</dbReference>
<accession>A0AA35CIM6</accession>
<evidence type="ECO:0000313" key="1">
    <source>
        <dbReference type="EMBL" id="BDG59038.1"/>
    </source>
</evidence>
<protein>
    <submittedName>
        <fullName evidence="1">Uncharacterized protein</fullName>
    </submittedName>
</protein>
<evidence type="ECO:0000313" key="2">
    <source>
        <dbReference type="Proteomes" id="UP001163687"/>
    </source>
</evidence>
<sequence length="363" mass="37671">MVAIGVAGTAKNTGKTTTLTALLQVAAGLGAPVGLTSIGFDGEDLDHLTGLPKPRVDVPAGTWVATARPLLKVGTARLEPVSGTGVQTAVGEVVLARAEEAGRVVLAGPATAAGLRTVLAALPRSGLCLVDGAFGRMAPMLATQGLVLATGAAYRRQLPALLAETAALVWLFERPVLDPPAGPVVRLHGILTPNDAKQASEALRRFGGAAGELRLVLGGVVPVAGLEILAEVLEALPIAPEIQFDNVMCLALGGPPLKVRGLLRRLGRRSRVGLARGFPLLAVTVNPFFPDESGGKFRPGYVDGQRLREEMAASLPVPVVDVRQQDASTVLHQVVGNLLSMRDLSIEGIKRTSSYLSVAPTHK</sequence>
<dbReference type="InterPro" id="IPR027417">
    <property type="entry name" value="P-loop_NTPase"/>
</dbReference>
<gene>
    <name evidence="1" type="ORF">caldi_01280</name>
</gene>
<keyword evidence="2" id="KW-1185">Reference proteome</keyword>
<proteinExistence type="predicted"/>
<dbReference type="KEGG" id="cmic:caldi_01280"/>
<dbReference type="Proteomes" id="UP001163687">
    <property type="component" value="Chromosome"/>
</dbReference>
<organism evidence="1 2">
    <name type="scientific">Caldinitratiruptor microaerophilus</name>
    <dbReference type="NCBI Taxonomy" id="671077"/>
    <lineage>
        <taxon>Bacteria</taxon>
        <taxon>Bacillati</taxon>
        <taxon>Bacillota</taxon>
        <taxon>Clostridia</taxon>
        <taxon>Eubacteriales</taxon>
        <taxon>Symbiobacteriaceae</taxon>
        <taxon>Caldinitratiruptor</taxon>
    </lineage>
</organism>